<dbReference type="Gene3D" id="3.50.50.60">
    <property type="entry name" value="FAD/NAD(P)-binding domain"/>
    <property type="match status" value="2"/>
</dbReference>
<dbReference type="PANTHER" id="PTHR43400:SF7">
    <property type="entry name" value="FAD-DEPENDENT OXIDOREDUCTASE 2 FAD BINDING DOMAIN-CONTAINING PROTEIN"/>
    <property type="match status" value="1"/>
</dbReference>
<evidence type="ECO:0000313" key="12">
    <source>
        <dbReference type="Proteomes" id="UP001139006"/>
    </source>
</evidence>
<dbReference type="GO" id="GO:0033765">
    <property type="term" value="F:steroid dehydrogenase activity, acting on the CH-CH group of donors"/>
    <property type="evidence" value="ECO:0007669"/>
    <property type="project" value="UniProtKB-ARBA"/>
</dbReference>
<dbReference type="AlphaFoldDB" id="A0A9X2FJL8"/>
<dbReference type="InterPro" id="IPR050315">
    <property type="entry name" value="FAD-oxidoreductase_2"/>
</dbReference>
<keyword evidence="12" id="KW-1185">Reference proteome</keyword>
<dbReference type="GO" id="GO:0016020">
    <property type="term" value="C:membrane"/>
    <property type="evidence" value="ECO:0007669"/>
    <property type="project" value="InterPro"/>
</dbReference>
<comment type="cofactor">
    <cofactor evidence="2">
        <name>FAD</name>
        <dbReference type="ChEBI" id="CHEBI:57692"/>
    </cofactor>
</comment>
<dbReference type="EMBL" id="JAIULA010000006">
    <property type="protein sequence ID" value="MCP0886585.1"/>
    <property type="molecule type" value="Genomic_DNA"/>
</dbReference>
<comment type="catalytic activity">
    <reaction evidence="9">
        <text>dihydrourocanate + A = urocanate + AH2</text>
        <dbReference type="Rhea" id="RHEA:36059"/>
        <dbReference type="ChEBI" id="CHEBI:13193"/>
        <dbReference type="ChEBI" id="CHEBI:17499"/>
        <dbReference type="ChEBI" id="CHEBI:27247"/>
        <dbReference type="ChEBI" id="CHEBI:72991"/>
        <dbReference type="EC" id="1.3.99.33"/>
    </reaction>
</comment>
<evidence type="ECO:0000256" key="9">
    <source>
        <dbReference type="ARBA" id="ARBA00049922"/>
    </source>
</evidence>
<keyword evidence="8" id="KW-0560">Oxidoreductase</keyword>
<comment type="cofactor">
    <cofactor evidence="1">
        <name>FMN</name>
        <dbReference type="ChEBI" id="CHEBI:58210"/>
    </cofactor>
</comment>
<protein>
    <recommendedName>
        <fullName evidence="5">Urocanate reductase</fullName>
        <ecNumber evidence="4">1.3.99.33</ecNumber>
    </recommendedName>
</protein>
<evidence type="ECO:0000256" key="1">
    <source>
        <dbReference type="ARBA" id="ARBA00001917"/>
    </source>
</evidence>
<evidence type="ECO:0000256" key="2">
    <source>
        <dbReference type="ARBA" id="ARBA00001974"/>
    </source>
</evidence>
<dbReference type="SUPFAM" id="SSF56425">
    <property type="entry name" value="Succinate dehydrogenase/fumarate reductase flavoprotein, catalytic domain"/>
    <property type="match status" value="1"/>
</dbReference>
<evidence type="ECO:0000313" key="11">
    <source>
        <dbReference type="EMBL" id="MCP0886585.1"/>
    </source>
</evidence>
<comment type="similarity">
    <text evidence="3">Belongs to the FAD-dependent oxidoreductase 2 family. FRD/SDH subfamily.</text>
</comment>
<dbReference type="InterPro" id="IPR007329">
    <property type="entry name" value="FMN-bd"/>
</dbReference>
<evidence type="ECO:0000256" key="8">
    <source>
        <dbReference type="ARBA" id="ARBA00023002"/>
    </source>
</evidence>
<keyword evidence="6" id="KW-0285">Flavoprotein</keyword>
<evidence type="ECO:0000259" key="10">
    <source>
        <dbReference type="SMART" id="SM00900"/>
    </source>
</evidence>
<dbReference type="EC" id="1.3.99.33" evidence="4"/>
<keyword evidence="7" id="KW-0274">FAD</keyword>
<comment type="caution">
    <text evidence="11">The sequence shown here is derived from an EMBL/GenBank/DDBJ whole genome shotgun (WGS) entry which is preliminary data.</text>
</comment>
<dbReference type="Proteomes" id="UP001139006">
    <property type="component" value="Unassembled WGS sequence"/>
</dbReference>
<evidence type="ECO:0000256" key="7">
    <source>
        <dbReference type="ARBA" id="ARBA00022827"/>
    </source>
</evidence>
<evidence type="ECO:0000256" key="6">
    <source>
        <dbReference type="ARBA" id="ARBA00022630"/>
    </source>
</evidence>
<proteinExistence type="inferred from homology"/>
<dbReference type="Gene3D" id="3.90.1010.20">
    <property type="match status" value="1"/>
</dbReference>
<dbReference type="SMART" id="SM00900">
    <property type="entry name" value="FMN_bind"/>
    <property type="match status" value="1"/>
</dbReference>
<dbReference type="InterPro" id="IPR027477">
    <property type="entry name" value="Succ_DH/fumarate_Rdtase_cat_sf"/>
</dbReference>
<evidence type="ECO:0000256" key="4">
    <source>
        <dbReference type="ARBA" id="ARBA00013137"/>
    </source>
</evidence>
<dbReference type="SUPFAM" id="SSF51905">
    <property type="entry name" value="FAD/NAD(P)-binding domain"/>
    <property type="match status" value="1"/>
</dbReference>
<feature type="domain" description="FMN-binding" evidence="10">
    <location>
        <begin position="35"/>
        <end position="109"/>
    </location>
</feature>
<name>A0A9X2FJL8_9LACO</name>
<evidence type="ECO:0000256" key="5">
    <source>
        <dbReference type="ARBA" id="ARBA00015872"/>
    </source>
</evidence>
<sequence>MSNDVSRDFLKNPGGFSGNKKSKYKNGTYTAFANGIGGRVKVILTVDSNNITNIIIETPNETPELGQKAAPKLKEEILKKQSTEVDVISGASVTSKAVIQAVNKCLAQAKGEKVEATEKKVDKPGWLDEEPVIDDSNITKTIIADIIIMGGGDSGAMCAFAAAEEGASVAVIEEQAKDSIFYYGLHDIASINSNFAIKRGAPEIRKSEFIAEYQRRSHNRTNPRLIKKFVDNSGEMIDWLVAHSPKEVVDKAVIHNVDFLKNYDYLPRGKEVNKFTSWCGTVQFDFNAAATTLVEQAENRKAEWYWETRGVKLLVTEKIVQEKAEKTDSTGKVSFYDKDVTKKVATGLIAKDKAGNYIKFVANKAVVLAGGDYGGNPEMYAALQDEKRELYKSHDLDTSELKCAGFGRDGSGIKMAMWAGATMDPGPRTLVDPQVVLGSETYASNVLRWGASFHGAENPWGSPFVWLDSSGKRFSDETFLGVFGMRQRVERMKPGRYYAIFDSHWSELMSKMTPEHFSLPVGKEDDADLHEIFNSWVERGALGAKENEGDSVCAWGADTLSDLLDYMGFDQKHKKTIQKEIVKYNQYCARGEDEDFGRDPKLLLPVDKGPFYGMYCVEEKPMTGTVTLNGVNIDSNQKVLDGNYNPIEKLYATGNNSGGRFAIEYCTPMQGLTLGLAMTLGRVLGIELANM</sequence>
<gene>
    <name evidence="11" type="ORF">LB941_04440</name>
</gene>
<reference evidence="11 12" key="1">
    <citation type="journal article" date="2023" name="Int. J. Syst. Evol. Microbiol.">
        <title>Ligilactobacillus ubinensis sp. nov., a novel species isolated from the wild ferment of a durian fruit (Durio zibethinus).</title>
        <authorList>
            <person name="Heng Y.C."/>
            <person name="Menon N."/>
            <person name="Chen B."/>
            <person name="Loo B.Z.L."/>
            <person name="Wong G.W.J."/>
            <person name="Lim A.C.H."/>
            <person name="Silvaraju S."/>
            <person name="Kittelmann S."/>
        </authorList>
    </citation>
    <scope>NUCLEOTIDE SEQUENCE [LARGE SCALE GENOMIC DNA]</scope>
    <source>
        <strain evidence="11 12">WILCCON 0076</strain>
    </source>
</reference>
<dbReference type="Pfam" id="PF00890">
    <property type="entry name" value="FAD_binding_2"/>
    <property type="match status" value="1"/>
</dbReference>
<dbReference type="InterPro" id="IPR036188">
    <property type="entry name" value="FAD/NAD-bd_sf"/>
</dbReference>
<dbReference type="InterPro" id="IPR003953">
    <property type="entry name" value="FAD-dep_OxRdtase_2_FAD-bd"/>
</dbReference>
<accession>A0A9X2FJL8</accession>
<dbReference type="Pfam" id="PF04205">
    <property type="entry name" value="FMN_bind"/>
    <property type="match status" value="1"/>
</dbReference>
<dbReference type="RefSeq" id="WP_253359813.1">
    <property type="nucleotide sequence ID" value="NZ_JAIULA010000006.1"/>
</dbReference>
<dbReference type="GO" id="GO:0010181">
    <property type="term" value="F:FMN binding"/>
    <property type="evidence" value="ECO:0007669"/>
    <property type="project" value="InterPro"/>
</dbReference>
<evidence type="ECO:0000256" key="3">
    <source>
        <dbReference type="ARBA" id="ARBA00008040"/>
    </source>
</evidence>
<organism evidence="11 12">
    <name type="scientific">Ligilactobacillus ubinensis</name>
    <dbReference type="NCBI Taxonomy" id="2876789"/>
    <lineage>
        <taxon>Bacteria</taxon>
        <taxon>Bacillati</taxon>
        <taxon>Bacillota</taxon>
        <taxon>Bacilli</taxon>
        <taxon>Lactobacillales</taxon>
        <taxon>Lactobacillaceae</taxon>
        <taxon>Ligilactobacillus</taxon>
    </lineage>
</organism>
<dbReference type="PANTHER" id="PTHR43400">
    <property type="entry name" value="FUMARATE REDUCTASE"/>
    <property type="match status" value="1"/>
</dbReference>
<dbReference type="Gene3D" id="3.90.700.10">
    <property type="entry name" value="Succinate dehydrogenase/fumarate reductase flavoprotein, catalytic domain"/>
    <property type="match status" value="1"/>
</dbReference>